<feature type="transmembrane region" description="Helical" evidence="1">
    <location>
        <begin position="98"/>
        <end position="117"/>
    </location>
</feature>
<evidence type="ECO:0000256" key="1">
    <source>
        <dbReference type="SAM" id="Phobius"/>
    </source>
</evidence>
<keyword evidence="1" id="KW-0472">Membrane</keyword>
<feature type="transmembrane region" description="Helical" evidence="1">
    <location>
        <begin position="37"/>
        <end position="56"/>
    </location>
</feature>
<sequence length="202" mass="24238">MESLILLFFIPAILISSIIPLTYRYKEKRGIETESSTIVENYIYAFTMVSFWIGILFSQNNLYIYLSVFGLVAYFIYRTYTEDIMKNKYKDDPRLYKITTIIVQVVLIIYQLIFFITLEDGHRIDYFGKKEFSIILPCFILVILWLSYYLSKKSLTKIFVEKDSYRKTFVILQILYVLNFAGFTIYNMININRFDFYLDKMM</sequence>
<feature type="transmembrane region" description="Helical" evidence="1">
    <location>
        <begin position="6"/>
        <end position="25"/>
    </location>
</feature>
<dbReference type="EMBL" id="CACRUP010000008">
    <property type="protein sequence ID" value="VYT82657.1"/>
    <property type="molecule type" value="Genomic_DNA"/>
</dbReference>
<dbReference type="RefSeq" id="WP_156700744.1">
    <property type="nucleotide sequence ID" value="NZ_CACRUP010000008.1"/>
</dbReference>
<keyword evidence="1" id="KW-0812">Transmembrane</keyword>
<accession>A0A6N2ZXB2</accession>
<feature type="transmembrane region" description="Helical" evidence="1">
    <location>
        <begin position="170"/>
        <end position="189"/>
    </location>
</feature>
<protein>
    <submittedName>
        <fullName evidence="2">Uncharacterized protein</fullName>
    </submittedName>
</protein>
<reference evidence="2" key="1">
    <citation type="submission" date="2019-11" db="EMBL/GenBank/DDBJ databases">
        <authorList>
            <person name="Feng L."/>
        </authorList>
    </citation>
    <scope>NUCLEOTIDE SEQUENCE</scope>
    <source>
        <strain evidence="2">PgorbachiiLFYP46</strain>
    </source>
</reference>
<dbReference type="AlphaFoldDB" id="A0A6N2ZXB2"/>
<feature type="transmembrane region" description="Helical" evidence="1">
    <location>
        <begin position="62"/>
        <end position="77"/>
    </location>
</feature>
<organism evidence="2">
    <name type="scientific">Peptoniphilus gorbachii</name>
    <dbReference type="NCBI Taxonomy" id="411567"/>
    <lineage>
        <taxon>Bacteria</taxon>
        <taxon>Bacillati</taxon>
        <taxon>Bacillota</taxon>
        <taxon>Tissierellia</taxon>
        <taxon>Tissierellales</taxon>
        <taxon>Peptoniphilaceae</taxon>
        <taxon>Peptoniphilus</taxon>
    </lineage>
</organism>
<evidence type="ECO:0000313" key="2">
    <source>
        <dbReference type="EMBL" id="VYT82657.1"/>
    </source>
</evidence>
<keyword evidence="1" id="KW-1133">Transmembrane helix</keyword>
<proteinExistence type="predicted"/>
<feature type="transmembrane region" description="Helical" evidence="1">
    <location>
        <begin position="132"/>
        <end position="150"/>
    </location>
</feature>
<gene>
    <name evidence="2" type="ORF">PGLFYP46_01159</name>
</gene>
<name>A0A6N2ZXB2_9FIRM</name>